<feature type="compositionally biased region" description="Basic and acidic residues" evidence="1">
    <location>
        <begin position="323"/>
        <end position="347"/>
    </location>
</feature>
<evidence type="ECO:0000256" key="1">
    <source>
        <dbReference type="SAM" id="MobiDB-lite"/>
    </source>
</evidence>
<feature type="compositionally biased region" description="Polar residues" evidence="1">
    <location>
        <begin position="135"/>
        <end position="148"/>
    </location>
</feature>
<dbReference type="AlphaFoldDB" id="A0A8S4N3K3"/>
<dbReference type="OrthoDB" id="9901850at2759"/>
<dbReference type="Proteomes" id="UP000749559">
    <property type="component" value="Unassembled WGS sequence"/>
</dbReference>
<feature type="compositionally biased region" description="Basic and acidic residues" evidence="1">
    <location>
        <begin position="192"/>
        <end position="250"/>
    </location>
</feature>
<feature type="domain" description="Spermatogenesis-associated protein 1 C-terminal" evidence="2">
    <location>
        <begin position="405"/>
        <end position="557"/>
    </location>
</feature>
<sequence>MNQLQEYDNRPPSEQLVDLHVYLVPPELWRDNLNSAINQIVSETVSMGFIRVVPELKLYQLRDEIIEQLGSDAVPHDFVFLKSVGRCLTQVKAKQELHIKVKSFLPPHNYLPEIFLLEASAAVVRALLPADDVSTINTNSASTDSTRSIEYDSPGQHRSKQEPRQRNATFSRHKKDPRPMTNGDSGIAELSPSDRERTDDSLPRISRDNRHKDPIDYKDPRRTLDKNHLDKQSHRSYDRRRDSRDFETPDSHGQSRGHEPRRSRDNRHERESNNSRPSQENPRSQDFSKHRQSRERDQSDDRFDQRSHKNQVNIRDNAVEALDDGHSRVNRDKEKQRSRQREERQKVLEEEIRQQEEALTNLRIGENLKNGVEERLGQTNAPNQNEEDDKSEEQLRQEERDQISKELERVQEDRKEVERKREELVKRAKQMQAKTQTRRNMARDQWKKRYFDEKKRTAPLEEQSSRLRGELEVLHRRLMSHLETGTKDTHKKGAAGAKGGPSEKNSYRVQATKVQHEIEDLTRRVETAKMKLTAEMKLRNQAETELRALRTELTQKKINVTLTRSQQMAALGSSQDLYSPQSHGLSPRS</sequence>
<dbReference type="EMBL" id="CAIIXF020000001">
    <property type="protein sequence ID" value="CAH1775652.1"/>
    <property type="molecule type" value="Genomic_DNA"/>
</dbReference>
<dbReference type="PANTHER" id="PTHR14421:SF3">
    <property type="entry name" value="SPERMATOGENESIS-ASSOCIATED PROTEIN 1"/>
    <property type="match status" value="1"/>
</dbReference>
<evidence type="ECO:0000313" key="4">
    <source>
        <dbReference type="Proteomes" id="UP000749559"/>
    </source>
</evidence>
<keyword evidence="4" id="KW-1185">Reference proteome</keyword>
<feature type="region of interest" description="Disordered" evidence="1">
    <location>
        <begin position="482"/>
        <end position="508"/>
    </location>
</feature>
<feature type="compositionally biased region" description="Basic and acidic residues" evidence="1">
    <location>
        <begin position="392"/>
        <end position="426"/>
    </location>
</feature>
<dbReference type="Pfam" id="PF15743">
    <property type="entry name" value="SPATA1_C"/>
    <property type="match status" value="1"/>
</dbReference>
<evidence type="ECO:0000259" key="2">
    <source>
        <dbReference type="Pfam" id="PF15743"/>
    </source>
</evidence>
<organism evidence="3 4">
    <name type="scientific">Owenia fusiformis</name>
    <name type="common">Polychaete worm</name>
    <dbReference type="NCBI Taxonomy" id="6347"/>
    <lineage>
        <taxon>Eukaryota</taxon>
        <taxon>Metazoa</taxon>
        <taxon>Spiralia</taxon>
        <taxon>Lophotrochozoa</taxon>
        <taxon>Annelida</taxon>
        <taxon>Polychaeta</taxon>
        <taxon>Sedentaria</taxon>
        <taxon>Canalipalpata</taxon>
        <taxon>Sabellida</taxon>
        <taxon>Oweniida</taxon>
        <taxon>Oweniidae</taxon>
        <taxon>Owenia</taxon>
    </lineage>
</organism>
<reference evidence="3" key="1">
    <citation type="submission" date="2022-03" db="EMBL/GenBank/DDBJ databases">
        <authorList>
            <person name="Martin C."/>
        </authorList>
    </citation>
    <scope>NUCLEOTIDE SEQUENCE</scope>
</reference>
<gene>
    <name evidence="3" type="ORF">OFUS_LOCUS2930</name>
</gene>
<feature type="region of interest" description="Disordered" evidence="1">
    <location>
        <begin position="135"/>
        <end position="347"/>
    </location>
</feature>
<comment type="caution">
    <text evidence="3">The sequence shown here is derived from an EMBL/GenBank/DDBJ whole genome shotgun (WGS) entry which is preliminary data.</text>
</comment>
<feature type="region of interest" description="Disordered" evidence="1">
    <location>
        <begin position="570"/>
        <end position="589"/>
    </location>
</feature>
<proteinExistence type="predicted"/>
<accession>A0A8S4N3K3</accession>
<feature type="compositionally biased region" description="Polar residues" evidence="1">
    <location>
        <begin position="274"/>
        <end position="285"/>
    </location>
</feature>
<dbReference type="PANTHER" id="PTHR14421">
    <property type="entry name" value="SPERMATOGENESIS-ASSOCIATED PROTEIN 1"/>
    <property type="match status" value="1"/>
</dbReference>
<evidence type="ECO:0000313" key="3">
    <source>
        <dbReference type="EMBL" id="CAH1775652.1"/>
    </source>
</evidence>
<protein>
    <recommendedName>
        <fullName evidence="2">Spermatogenesis-associated protein 1 C-terminal domain-containing protein</fullName>
    </recommendedName>
</protein>
<feature type="compositionally biased region" description="Basic and acidic residues" evidence="1">
    <location>
        <begin position="286"/>
        <end position="307"/>
    </location>
</feature>
<feature type="region of interest" description="Disordered" evidence="1">
    <location>
        <begin position="373"/>
        <end position="442"/>
    </location>
</feature>
<name>A0A8S4N3K3_OWEFU</name>
<dbReference type="InterPro" id="IPR031478">
    <property type="entry name" value="SPATA1_C"/>
</dbReference>
<feature type="compositionally biased region" description="Basic and acidic residues" evidence="1">
    <location>
        <begin position="256"/>
        <end position="273"/>
    </location>
</feature>
<dbReference type="InterPro" id="IPR039062">
    <property type="entry name" value="SPAT1"/>
</dbReference>